<feature type="compositionally biased region" description="Polar residues" evidence="1">
    <location>
        <begin position="1"/>
        <end position="14"/>
    </location>
</feature>
<evidence type="ECO:0000256" key="2">
    <source>
        <dbReference type="SAM" id="Phobius"/>
    </source>
</evidence>
<sequence length="84" mass="8859">MSPKSSTGGSQNPSGRGGIGGLMTPGRVAVAVIAILTLVFIFENTRSTKIRLLIPEVTMPLWMALLGTGLIGALCGAFFLNRRR</sequence>
<dbReference type="AlphaFoldDB" id="A0A0W7WVJ4"/>
<keyword evidence="2" id="KW-0812">Transmembrane</keyword>
<name>A0A0W7WVJ4_9ACTN</name>
<protein>
    <recommendedName>
        <fullName evidence="5">Lipopolysaccharide assembly protein A domain-containing protein</fullName>
    </recommendedName>
</protein>
<feature type="transmembrane region" description="Helical" evidence="2">
    <location>
        <begin position="61"/>
        <end position="80"/>
    </location>
</feature>
<organism evidence="3 4">
    <name type="scientific">Streptomyces silvensis</name>
    <dbReference type="NCBI Taxonomy" id="1765722"/>
    <lineage>
        <taxon>Bacteria</taxon>
        <taxon>Bacillati</taxon>
        <taxon>Actinomycetota</taxon>
        <taxon>Actinomycetes</taxon>
        <taxon>Kitasatosporales</taxon>
        <taxon>Streptomycetaceae</taxon>
        <taxon>Streptomyces</taxon>
    </lineage>
</organism>
<proteinExistence type="predicted"/>
<dbReference type="Proteomes" id="UP000054804">
    <property type="component" value="Unassembled WGS sequence"/>
</dbReference>
<dbReference type="RefSeq" id="WP_058851277.1">
    <property type="nucleotide sequence ID" value="NZ_LOCL01000059.1"/>
</dbReference>
<comment type="caution">
    <text evidence="3">The sequence shown here is derived from an EMBL/GenBank/DDBJ whole genome shotgun (WGS) entry which is preliminary data.</text>
</comment>
<dbReference type="STRING" id="1765722.AT728_31910"/>
<feature type="region of interest" description="Disordered" evidence="1">
    <location>
        <begin position="1"/>
        <end position="20"/>
    </location>
</feature>
<feature type="transmembrane region" description="Helical" evidence="2">
    <location>
        <begin position="21"/>
        <end position="41"/>
    </location>
</feature>
<keyword evidence="2" id="KW-0472">Membrane</keyword>
<evidence type="ECO:0000313" key="3">
    <source>
        <dbReference type="EMBL" id="KUF14472.1"/>
    </source>
</evidence>
<gene>
    <name evidence="3" type="ORF">AT728_31910</name>
</gene>
<dbReference type="OrthoDB" id="4334695at2"/>
<keyword evidence="4" id="KW-1185">Reference proteome</keyword>
<keyword evidence="2" id="KW-1133">Transmembrane helix</keyword>
<accession>A0A0W7WVJ4</accession>
<dbReference type="EMBL" id="LOCL01000059">
    <property type="protein sequence ID" value="KUF14472.1"/>
    <property type="molecule type" value="Genomic_DNA"/>
</dbReference>
<evidence type="ECO:0008006" key="5">
    <source>
        <dbReference type="Google" id="ProtNLM"/>
    </source>
</evidence>
<evidence type="ECO:0000256" key="1">
    <source>
        <dbReference type="SAM" id="MobiDB-lite"/>
    </source>
</evidence>
<reference evidence="3 4" key="1">
    <citation type="submission" date="2015-12" db="EMBL/GenBank/DDBJ databases">
        <title>Draft genome sequence of Streptomyces silvensis ATCC 53525, a producer of novel hormone antagonists.</title>
        <authorList>
            <person name="Johnston C.W."/>
            <person name="Li Y."/>
            <person name="Magarvey N.A."/>
        </authorList>
    </citation>
    <scope>NUCLEOTIDE SEQUENCE [LARGE SCALE GENOMIC DNA]</scope>
    <source>
        <strain evidence="3 4">ATCC 53525</strain>
    </source>
</reference>
<evidence type="ECO:0000313" key="4">
    <source>
        <dbReference type="Proteomes" id="UP000054804"/>
    </source>
</evidence>